<comment type="caution">
    <text evidence="1">The sequence shown here is derived from an EMBL/GenBank/DDBJ whole genome shotgun (WGS) entry which is preliminary data.</text>
</comment>
<evidence type="ECO:0000313" key="1">
    <source>
        <dbReference type="EMBL" id="GBO41740.1"/>
    </source>
</evidence>
<keyword evidence="2" id="KW-1185">Reference proteome</keyword>
<evidence type="ECO:0000313" key="2">
    <source>
        <dbReference type="Proteomes" id="UP000499080"/>
    </source>
</evidence>
<dbReference type="Proteomes" id="UP000499080">
    <property type="component" value="Unassembled WGS sequence"/>
</dbReference>
<name>A0A4Y2WYX3_ARAVE</name>
<organism evidence="1 2">
    <name type="scientific">Araneus ventricosus</name>
    <name type="common">Orbweaver spider</name>
    <name type="synonym">Epeira ventricosa</name>
    <dbReference type="NCBI Taxonomy" id="182803"/>
    <lineage>
        <taxon>Eukaryota</taxon>
        <taxon>Metazoa</taxon>
        <taxon>Ecdysozoa</taxon>
        <taxon>Arthropoda</taxon>
        <taxon>Chelicerata</taxon>
        <taxon>Arachnida</taxon>
        <taxon>Araneae</taxon>
        <taxon>Araneomorphae</taxon>
        <taxon>Entelegynae</taxon>
        <taxon>Araneoidea</taxon>
        <taxon>Araneidae</taxon>
        <taxon>Araneus</taxon>
    </lineage>
</organism>
<accession>A0A4Y2WYX3</accession>
<sequence>MITWPELLRLLAVGLPERCCVRRVNLRVYLQLYLRSDEFFDLLLDADDGNILEEDAEITIPSNLCDVEKDLMSLTDRIYLRHLSGWKGLRFKAKEKSYSYSSK</sequence>
<gene>
    <name evidence="1" type="ORF">AVEN_157512_1</name>
</gene>
<dbReference type="EMBL" id="BGPR01067533">
    <property type="protein sequence ID" value="GBO41740.1"/>
    <property type="molecule type" value="Genomic_DNA"/>
</dbReference>
<protein>
    <submittedName>
        <fullName evidence="1">Uncharacterized protein</fullName>
    </submittedName>
</protein>
<reference evidence="1 2" key="1">
    <citation type="journal article" date="2019" name="Sci. Rep.">
        <title>Orb-weaving spider Araneus ventricosus genome elucidates the spidroin gene catalogue.</title>
        <authorList>
            <person name="Kono N."/>
            <person name="Nakamura H."/>
            <person name="Ohtoshi R."/>
            <person name="Moran D.A.P."/>
            <person name="Shinohara A."/>
            <person name="Yoshida Y."/>
            <person name="Fujiwara M."/>
            <person name="Mori M."/>
            <person name="Tomita M."/>
            <person name="Arakawa K."/>
        </authorList>
    </citation>
    <scope>NUCLEOTIDE SEQUENCE [LARGE SCALE GENOMIC DNA]</scope>
</reference>
<dbReference type="AlphaFoldDB" id="A0A4Y2WYX3"/>
<proteinExistence type="predicted"/>